<feature type="compositionally biased region" description="Acidic residues" evidence="2">
    <location>
        <begin position="443"/>
        <end position="461"/>
    </location>
</feature>
<dbReference type="Gene3D" id="2.40.50.140">
    <property type="entry name" value="Nucleic acid-binding proteins"/>
    <property type="match status" value="2"/>
</dbReference>
<dbReference type="InterPro" id="IPR031657">
    <property type="entry name" value="REPA_OB_2"/>
</dbReference>
<accession>A0A165ERL6</accession>
<reference evidence="5 6" key="1">
    <citation type="journal article" date="2016" name="Mol. Biol. Evol.">
        <title>Comparative Genomics of Early-Diverging Mushroom-Forming Fungi Provides Insights into the Origins of Lignocellulose Decay Capabilities.</title>
        <authorList>
            <person name="Nagy L.G."/>
            <person name="Riley R."/>
            <person name="Tritt A."/>
            <person name="Adam C."/>
            <person name="Daum C."/>
            <person name="Floudas D."/>
            <person name="Sun H."/>
            <person name="Yadav J.S."/>
            <person name="Pangilinan J."/>
            <person name="Larsson K.H."/>
            <person name="Matsuura K."/>
            <person name="Barry K."/>
            <person name="Labutti K."/>
            <person name="Kuo R."/>
            <person name="Ohm R.A."/>
            <person name="Bhattacharya S.S."/>
            <person name="Shirouzu T."/>
            <person name="Yoshinaga Y."/>
            <person name="Martin F.M."/>
            <person name="Grigoriev I.V."/>
            <person name="Hibbett D.S."/>
        </authorList>
    </citation>
    <scope>NUCLEOTIDE SEQUENCE [LARGE SCALE GENOMIC DNA]</scope>
    <source>
        <strain evidence="5 6">HHB12733</strain>
    </source>
</reference>
<evidence type="ECO:0000313" key="5">
    <source>
        <dbReference type="EMBL" id="KZT55394.1"/>
    </source>
</evidence>
<dbReference type="AlphaFoldDB" id="A0A165ERL6"/>
<organism evidence="5 6">
    <name type="scientific">Calocera cornea HHB12733</name>
    <dbReference type="NCBI Taxonomy" id="1353952"/>
    <lineage>
        <taxon>Eukaryota</taxon>
        <taxon>Fungi</taxon>
        <taxon>Dikarya</taxon>
        <taxon>Basidiomycota</taxon>
        <taxon>Agaricomycotina</taxon>
        <taxon>Dacrymycetes</taxon>
        <taxon>Dacrymycetales</taxon>
        <taxon>Dacrymycetaceae</taxon>
        <taxon>Calocera</taxon>
    </lineage>
</organism>
<sequence>MHLIVKDADNTAMKVTSFKEDVCERLLEEVQEGSILHIANCKIQPIKSKRFQPPGTLEREIILEADSPWRVHTGAYEFKLAPLKIEFTSLDDVRFLAPGSTINVLGILVGIGKIASFSTETRVDPGGGADDAPDEAEVPATGERRRRELQVVDASNFVTRVSLWNNAADSFTGQEHQVIMLLNVVVAPYGGVTLNVYKKTVIKLTPNDPNTKDAVAALVEWYDSLPPGHVHTHALGGYSAVSGQLPNVRPRTFCKTVREVRNSSFGFGNRVETFNVMGRIRRVDKNGVVYRACRSPDCNKTAVGPNACKIEAHQKARGPKRYCYTLRLSVGNGQSSGSLPITVFSPLADSMLNTEAQELWKVRKIDCDVDAVIDPLYGTSWWFTVQARTRRWFSKTTGTAHDEIQYNATGAVRLENPEDLEGFDSDADSDEEEDSDASAPRQEDDEEGEDDDEESGNDDDD</sequence>
<proteinExistence type="predicted"/>
<feature type="domain" description="Replication protein A OB" evidence="4">
    <location>
        <begin position="142"/>
        <end position="202"/>
    </location>
</feature>
<evidence type="ECO:0000256" key="2">
    <source>
        <dbReference type="SAM" id="MobiDB-lite"/>
    </source>
</evidence>
<evidence type="ECO:0008006" key="7">
    <source>
        <dbReference type="Google" id="ProtNLM"/>
    </source>
</evidence>
<evidence type="ECO:0000313" key="6">
    <source>
        <dbReference type="Proteomes" id="UP000076842"/>
    </source>
</evidence>
<evidence type="ECO:0000256" key="1">
    <source>
        <dbReference type="ARBA" id="ARBA00023125"/>
    </source>
</evidence>
<feature type="domain" description="Replication factor A C-terminal" evidence="3">
    <location>
        <begin position="274"/>
        <end position="390"/>
    </location>
</feature>
<dbReference type="STRING" id="1353952.A0A165ERL6"/>
<keyword evidence="1" id="KW-0238">DNA-binding</keyword>
<dbReference type="SUPFAM" id="SSF50249">
    <property type="entry name" value="Nucleic acid-binding proteins"/>
    <property type="match status" value="2"/>
</dbReference>
<feature type="region of interest" description="Disordered" evidence="2">
    <location>
        <begin position="410"/>
        <end position="461"/>
    </location>
</feature>
<protein>
    <recommendedName>
        <fullName evidence="7">Replication protein A OB domain-containing protein</fullName>
    </recommendedName>
</protein>
<evidence type="ECO:0000259" key="4">
    <source>
        <dbReference type="Pfam" id="PF16900"/>
    </source>
</evidence>
<feature type="region of interest" description="Disordered" evidence="2">
    <location>
        <begin position="122"/>
        <end position="142"/>
    </location>
</feature>
<dbReference type="OrthoDB" id="1751331at2759"/>
<feature type="compositionally biased region" description="Acidic residues" evidence="2">
    <location>
        <begin position="417"/>
        <end position="436"/>
    </location>
</feature>
<name>A0A165ERL6_9BASI</name>
<dbReference type="InterPro" id="IPR012340">
    <property type="entry name" value="NA-bd_OB-fold"/>
</dbReference>
<dbReference type="InParanoid" id="A0A165ERL6"/>
<dbReference type="Proteomes" id="UP000076842">
    <property type="component" value="Unassembled WGS sequence"/>
</dbReference>
<dbReference type="EMBL" id="KV423996">
    <property type="protein sequence ID" value="KZT55394.1"/>
    <property type="molecule type" value="Genomic_DNA"/>
</dbReference>
<evidence type="ECO:0000259" key="3">
    <source>
        <dbReference type="Pfam" id="PF08646"/>
    </source>
</evidence>
<keyword evidence="6" id="KW-1185">Reference proteome</keyword>
<dbReference type="GO" id="GO:0003677">
    <property type="term" value="F:DNA binding"/>
    <property type="evidence" value="ECO:0007669"/>
    <property type="project" value="UniProtKB-KW"/>
</dbReference>
<dbReference type="Pfam" id="PF08646">
    <property type="entry name" value="Rep_fac-A_C"/>
    <property type="match status" value="1"/>
</dbReference>
<dbReference type="InterPro" id="IPR013955">
    <property type="entry name" value="Rep_factor-A_C"/>
</dbReference>
<gene>
    <name evidence="5" type="ORF">CALCODRAFT_484847</name>
</gene>
<dbReference type="Pfam" id="PF16900">
    <property type="entry name" value="REPA_OB_2"/>
    <property type="match status" value="1"/>
</dbReference>